<dbReference type="InterPro" id="IPR013708">
    <property type="entry name" value="Shikimate_DH-bd_N"/>
</dbReference>
<evidence type="ECO:0000256" key="1">
    <source>
        <dbReference type="ARBA" id="ARBA00004871"/>
    </source>
</evidence>
<dbReference type="GO" id="GO:0004764">
    <property type="term" value="F:shikimate 3-dehydrogenase (NADP+) activity"/>
    <property type="evidence" value="ECO:0007669"/>
    <property type="project" value="UniProtKB-EC"/>
</dbReference>
<feature type="binding site" evidence="8">
    <location>
        <position position="61"/>
    </location>
    <ligand>
        <name>shikimate</name>
        <dbReference type="ChEBI" id="CHEBI:36208"/>
    </ligand>
</feature>
<dbReference type="SUPFAM" id="SSF51735">
    <property type="entry name" value="NAD(P)-binding Rossmann-fold domains"/>
    <property type="match status" value="1"/>
</dbReference>
<gene>
    <name evidence="8" type="primary">aroE</name>
    <name evidence="12" type="ORF">JOD17_002884</name>
</gene>
<dbReference type="RefSeq" id="WP_204698503.1">
    <property type="nucleotide sequence ID" value="NZ_JAFBEC010000008.1"/>
</dbReference>
<evidence type="ECO:0000259" key="9">
    <source>
        <dbReference type="Pfam" id="PF01488"/>
    </source>
</evidence>
<evidence type="ECO:0000259" key="11">
    <source>
        <dbReference type="Pfam" id="PF18317"/>
    </source>
</evidence>
<dbReference type="InterPro" id="IPR022893">
    <property type="entry name" value="Shikimate_DH_fam"/>
</dbReference>
<feature type="binding site" evidence="8">
    <location>
        <position position="219"/>
    </location>
    <ligand>
        <name>shikimate</name>
        <dbReference type="ChEBI" id="CHEBI:36208"/>
    </ligand>
</feature>
<keyword evidence="13" id="KW-1185">Reference proteome</keyword>
<feature type="binding site" evidence="8">
    <location>
        <position position="240"/>
    </location>
    <ligand>
        <name>NADP(+)</name>
        <dbReference type="ChEBI" id="CHEBI:58349"/>
    </ligand>
</feature>
<dbReference type="InterPro" id="IPR011342">
    <property type="entry name" value="Shikimate_DH"/>
</dbReference>
<dbReference type="Gene3D" id="3.40.50.720">
    <property type="entry name" value="NAD(P)-binding Rossmann-like Domain"/>
    <property type="match status" value="1"/>
</dbReference>
<protein>
    <recommendedName>
        <fullName evidence="2 8">Shikimate dehydrogenase (NADP(+))</fullName>
        <shortName evidence="8">SDH</shortName>
        <ecNumber evidence="2 8">1.1.1.25</ecNumber>
    </recommendedName>
</protein>
<feature type="binding site" evidence="8">
    <location>
        <begin position="126"/>
        <end position="130"/>
    </location>
    <ligand>
        <name>NADP(+)</name>
        <dbReference type="ChEBI" id="CHEBI:58349"/>
    </ligand>
</feature>
<evidence type="ECO:0000259" key="10">
    <source>
        <dbReference type="Pfam" id="PF08501"/>
    </source>
</evidence>
<dbReference type="PANTHER" id="PTHR21089">
    <property type="entry name" value="SHIKIMATE DEHYDROGENASE"/>
    <property type="match status" value="1"/>
</dbReference>
<feature type="binding site" evidence="8">
    <location>
        <position position="86"/>
    </location>
    <ligand>
        <name>shikimate</name>
        <dbReference type="ChEBI" id="CHEBI:36208"/>
    </ligand>
</feature>
<comment type="function">
    <text evidence="8">Involved in the biosynthesis of the chorismate, which leads to the biosynthesis of aromatic amino acids. Catalyzes the reversible NADPH linked reduction of 3-dehydroshikimate (DHSA) to yield shikimate (SA).</text>
</comment>
<dbReference type="EMBL" id="JAFBEC010000008">
    <property type="protein sequence ID" value="MBM7633788.1"/>
    <property type="molecule type" value="Genomic_DNA"/>
</dbReference>
<dbReference type="InterPro" id="IPR041121">
    <property type="entry name" value="SDH_C"/>
</dbReference>
<dbReference type="Pfam" id="PF01488">
    <property type="entry name" value="Shikimate_DH"/>
    <property type="match status" value="1"/>
</dbReference>
<comment type="catalytic activity">
    <reaction evidence="7 8">
        <text>shikimate + NADP(+) = 3-dehydroshikimate + NADPH + H(+)</text>
        <dbReference type="Rhea" id="RHEA:17737"/>
        <dbReference type="ChEBI" id="CHEBI:15378"/>
        <dbReference type="ChEBI" id="CHEBI:16630"/>
        <dbReference type="ChEBI" id="CHEBI:36208"/>
        <dbReference type="ChEBI" id="CHEBI:57783"/>
        <dbReference type="ChEBI" id="CHEBI:58349"/>
        <dbReference type="EC" id="1.1.1.25"/>
    </reaction>
</comment>
<sequence length="281" mass="31261">MDNYAVIGKPIHHSMSPFLHNAHFEQQDDAAYYTAYEVDLSELEQTVDAFKTLKVRGWNVTVPHKIAIMPFLDELSEEAARIGAVNTVVQVDGKLIGYNTDSRGYLNALLSMTGQSLKEMNVLVVGAGGASRAVVYGLMDYGVTNLSVTNRTALKIEEMQRDFIEVGTVNSLTFAKANECLEQFDLVINTTSIGLNGEDLDFLASSKLKEGVYLSDLIYNPEITTWLSTNKHKARAIQNGLGMFVEQAALAYEYWTGKRADRPVMENLVKRKLGIEHEVNK</sequence>
<dbReference type="CDD" id="cd01065">
    <property type="entry name" value="NAD_bind_Shikimate_DH"/>
    <property type="match status" value="1"/>
</dbReference>
<dbReference type="NCBIfam" id="NF001310">
    <property type="entry name" value="PRK00258.1-2"/>
    <property type="match status" value="1"/>
</dbReference>
<comment type="subunit">
    <text evidence="8">Homodimer.</text>
</comment>
<feature type="domain" description="Quinate/shikimate 5-dehydrogenase/glutamyl-tRNA reductase" evidence="9">
    <location>
        <begin position="113"/>
        <end position="192"/>
    </location>
</feature>
<evidence type="ECO:0000256" key="7">
    <source>
        <dbReference type="ARBA" id="ARBA00049442"/>
    </source>
</evidence>
<comment type="similarity">
    <text evidence="8">Belongs to the shikimate dehydrogenase family.</text>
</comment>
<evidence type="ECO:0000256" key="8">
    <source>
        <dbReference type="HAMAP-Rule" id="MF_00222"/>
    </source>
</evidence>
<dbReference type="Pfam" id="PF18317">
    <property type="entry name" value="SDH_C"/>
    <property type="match status" value="1"/>
</dbReference>
<dbReference type="PANTHER" id="PTHR21089:SF1">
    <property type="entry name" value="BIFUNCTIONAL 3-DEHYDROQUINATE DEHYDRATASE_SHIKIMATE DEHYDROGENASE, CHLOROPLASTIC"/>
    <property type="match status" value="1"/>
</dbReference>
<dbReference type="HAMAP" id="MF_00222">
    <property type="entry name" value="Shikimate_DH_AroE"/>
    <property type="match status" value="1"/>
</dbReference>
<dbReference type="EC" id="1.1.1.25" evidence="2 8"/>
<dbReference type="Gene3D" id="3.40.50.10860">
    <property type="entry name" value="Leucine Dehydrogenase, chain A, domain 1"/>
    <property type="match status" value="1"/>
</dbReference>
<dbReference type="SUPFAM" id="SSF53223">
    <property type="entry name" value="Aminoacid dehydrogenase-like, N-terminal domain"/>
    <property type="match status" value="1"/>
</dbReference>
<keyword evidence="3 8" id="KW-0028">Amino-acid biosynthesis</keyword>
<feature type="binding site" evidence="8">
    <location>
        <begin position="150"/>
        <end position="155"/>
    </location>
    <ligand>
        <name>NADP(+)</name>
        <dbReference type="ChEBI" id="CHEBI:58349"/>
    </ligand>
</feature>
<evidence type="ECO:0000313" key="13">
    <source>
        <dbReference type="Proteomes" id="UP000741863"/>
    </source>
</evidence>
<name>A0ABS2PEF1_9BACL</name>
<feature type="binding site" evidence="8">
    <location>
        <position position="77"/>
    </location>
    <ligand>
        <name>NADP(+)</name>
        <dbReference type="ChEBI" id="CHEBI:58349"/>
    </ligand>
</feature>
<feature type="binding site" evidence="8">
    <location>
        <position position="101"/>
    </location>
    <ligand>
        <name>shikimate</name>
        <dbReference type="ChEBI" id="CHEBI:36208"/>
    </ligand>
</feature>
<keyword evidence="6 8" id="KW-0057">Aromatic amino acid biosynthesis</keyword>
<feature type="active site" description="Proton acceptor" evidence="8">
    <location>
        <position position="65"/>
    </location>
</feature>
<proteinExistence type="inferred from homology"/>
<dbReference type="Pfam" id="PF08501">
    <property type="entry name" value="Shikimate_dh_N"/>
    <property type="match status" value="1"/>
</dbReference>
<evidence type="ECO:0000256" key="5">
    <source>
        <dbReference type="ARBA" id="ARBA00023002"/>
    </source>
</evidence>
<reference evidence="12 13" key="1">
    <citation type="submission" date="2021-01" db="EMBL/GenBank/DDBJ databases">
        <title>Genomic Encyclopedia of Type Strains, Phase IV (KMG-IV): sequencing the most valuable type-strain genomes for metagenomic binning, comparative biology and taxonomic classification.</title>
        <authorList>
            <person name="Goeker M."/>
        </authorList>
    </citation>
    <scope>NUCLEOTIDE SEQUENCE [LARGE SCALE GENOMIC DNA]</scope>
    <source>
        <strain evidence="12 13">DSM 25540</strain>
    </source>
</reference>
<dbReference type="InterPro" id="IPR046346">
    <property type="entry name" value="Aminoacid_DH-like_N_sf"/>
</dbReference>
<evidence type="ECO:0000256" key="6">
    <source>
        <dbReference type="ARBA" id="ARBA00023141"/>
    </source>
</evidence>
<comment type="caution">
    <text evidence="12">The sequence shown here is derived from an EMBL/GenBank/DDBJ whole genome shotgun (WGS) entry which is preliminary data.</text>
</comment>
<accession>A0ABS2PEF1</accession>
<dbReference type="Proteomes" id="UP000741863">
    <property type="component" value="Unassembled WGS sequence"/>
</dbReference>
<keyword evidence="4 8" id="KW-0521">NADP</keyword>
<evidence type="ECO:0000313" key="12">
    <source>
        <dbReference type="EMBL" id="MBM7633788.1"/>
    </source>
</evidence>
<evidence type="ECO:0000256" key="3">
    <source>
        <dbReference type="ARBA" id="ARBA00022605"/>
    </source>
</evidence>
<dbReference type="NCBIfam" id="TIGR00507">
    <property type="entry name" value="aroE"/>
    <property type="match status" value="1"/>
</dbReference>
<dbReference type="InterPro" id="IPR036291">
    <property type="entry name" value="NAD(P)-bd_dom_sf"/>
</dbReference>
<comment type="pathway">
    <text evidence="1 8">Metabolic intermediate biosynthesis; chorismate biosynthesis; chorismate from D-erythrose 4-phosphate and phosphoenolpyruvate: step 4/7.</text>
</comment>
<evidence type="ECO:0000256" key="2">
    <source>
        <dbReference type="ARBA" id="ARBA00012962"/>
    </source>
</evidence>
<feature type="domain" description="SDH C-terminal" evidence="11">
    <location>
        <begin position="240"/>
        <end position="269"/>
    </location>
</feature>
<dbReference type="InterPro" id="IPR006151">
    <property type="entry name" value="Shikm_DH/Glu-tRNA_Rdtase"/>
</dbReference>
<organism evidence="12 13">
    <name type="scientific">Geomicrobium sediminis</name>
    <dbReference type="NCBI Taxonomy" id="1347788"/>
    <lineage>
        <taxon>Bacteria</taxon>
        <taxon>Bacillati</taxon>
        <taxon>Bacillota</taxon>
        <taxon>Bacilli</taxon>
        <taxon>Bacillales</taxon>
        <taxon>Geomicrobium</taxon>
    </lineage>
</organism>
<feature type="binding site" evidence="8">
    <location>
        <position position="247"/>
    </location>
    <ligand>
        <name>shikimate</name>
        <dbReference type="ChEBI" id="CHEBI:36208"/>
    </ligand>
</feature>
<evidence type="ECO:0000256" key="4">
    <source>
        <dbReference type="ARBA" id="ARBA00022857"/>
    </source>
</evidence>
<feature type="binding site" evidence="8">
    <location>
        <begin position="14"/>
        <end position="16"/>
    </location>
    <ligand>
        <name>shikimate</name>
        <dbReference type="ChEBI" id="CHEBI:36208"/>
    </ligand>
</feature>
<feature type="domain" description="Shikimate dehydrogenase substrate binding N-terminal" evidence="10">
    <location>
        <begin position="6"/>
        <end position="88"/>
    </location>
</feature>
<keyword evidence="5 8" id="KW-0560">Oxidoreductase</keyword>
<feature type="binding site" evidence="8">
    <location>
        <position position="217"/>
    </location>
    <ligand>
        <name>NADP(+)</name>
        <dbReference type="ChEBI" id="CHEBI:58349"/>
    </ligand>
</feature>